<dbReference type="EMBL" id="CP036273">
    <property type="protein sequence ID" value="QDU23360.1"/>
    <property type="molecule type" value="Genomic_DNA"/>
</dbReference>
<accession>A0A517Y0S1</accession>
<dbReference type="Proteomes" id="UP000319576">
    <property type="component" value="Chromosome"/>
</dbReference>
<evidence type="ECO:0000313" key="2">
    <source>
        <dbReference type="Proteomes" id="UP000319576"/>
    </source>
</evidence>
<protein>
    <submittedName>
        <fullName evidence="1">Uncharacterized protein</fullName>
    </submittedName>
</protein>
<organism evidence="1 2">
    <name type="scientific">Urbifossiella limnaea</name>
    <dbReference type="NCBI Taxonomy" id="2528023"/>
    <lineage>
        <taxon>Bacteria</taxon>
        <taxon>Pseudomonadati</taxon>
        <taxon>Planctomycetota</taxon>
        <taxon>Planctomycetia</taxon>
        <taxon>Gemmatales</taxon>
        <taxon>Gemmataceae</taxon>
        <taxon>Urbifossiella</taxon>
    </lineage>
</organism>
<dbReference type="AlphaFoldDB" id="A0A517Y0S1"/>
<name>A0A517Y0S1_9BACT</name>
<gene>
    <name evidence="1" type="ORF">ETAA1_53590</name>
</gene>
<dbReference type="RefSeq" id="WP_145243568.1">
    <property type="nucleotide sequence ID" value="NZ_CP036273.1"/>
</dbReference>
<dbReference type="OrthoDB" id="289942at2"/>
<keyword evidence="2" id="KW-1185">Reference proteome</keyword>
<reference evidence="1 2" key="1">
    <citation type="submission" date="2019-02" db="EMBL/GenBank/DDBJ databases">
        <title>Deep-cultivation of Planctomycetes and their phenomic and genomic characterization uncovers novel biology.</title>
        <authorList>
            <person name="Wiegand S."/>
            <person name="Jogler M."/>
            <person name="Boedeker C."/>
            <person name="Pinto D."/>
            <person name="Vollmers J."/>
            <person name="Rivas-Marin E."/>
            <person name="Kohn T."/>
            <person name="Peeters S.H."/>
            <person name="Heuer A."/>
            <person name="Rast P."/>
            <person name="Oberbeckmann S."/>
            <person name="Bunk B."/>
            <person name="Jeske O."/>
            <person name="Meyerdierks A."/>
            <person name="Storesund J.E."/>
            <person name="Kallscheuer N."/>
            <person name="Luecker S."/>
            <person name="Lage O.M."/>
            <person name="Pohl T."/>
            <person name="Merkel B.J."/>
            <person name="Hornburger P."/>
            <person name="Mueller R.-W."/>
            <person name="Bruemmer F."/>
            <person name="Labrenz M."/>
            <person name="Spormann A.M."/>
            <person name="Op den Camp H."/>
            <person name="Overmann J."/>
            <person name="Amann R."/>
            <person name="Jetten M.S.M."/>
            <person name="Mascher T."/>
            <person name="Medema M.H."/>
            <person name="Devos D.P."/>
            <person name="Kaster A.-K."/>
            <person name="Ovreas L."/>
            <person name="Rohde M."/>
            <person name="Galperin M.Y."/>
            <person name="Jogler C."/>
        </authorList>
    </citation>
    <scope>NUCLEOTIDE SEQUENCE [LARGE SCALE GENOMIC DNA]</scope>
    <source>
        <strain evidence="1 2">ETA_A1</strain>
    </source>
</reference>
<sequence>MPRISCPFCNASFEPPPEGRVGCPRCGETVPVRGRETAPAHPAPAPEPPPRSWNLPVALGLAILLGLGFVYWVLNTPFPQPADPPPPPPPIGTPVPPALLRGLDYLPADANVVLAVQVSPVVEHAKRTGQSPFDVLTKAGVPAAALAALGQGGVALPNIDHVAAGANVPDADLSDLRLAVALVLRSPVPDEAKFLDALKAKRPATGSPPHYVAEFGALPLKLTKAADTVWLFGWSERDLTPGGLSPRMRASLTEAIPADAAAWLLTDSADWANKKSVGLLLTLGGKADWQKGLAKVRAVAAGLTVTADPTVRLLAQPATPAARDDLAAAFRRRAGTTSETGEWLYLDAPADGAGGLGAVRDLLAPR</sequence>
<dbReference type="KEGG" id="uli:ETAA1_53590"/>
<proteinExistence type="predicted"/>
<evidence type="ECO:0000313" key="1">
    <source>
        <dbReference type="EMBL" id="QDU23360.1"/>
    </source>
</evidence>